<keyword evidence="4" id="KW-0720">Serine protease</keyword>
<dbReference type="GO" id="GO:0004252">
    <property type="term" value="F:serine-type endopeptidase activity"/>
    <property type="evidence" value="ECO:0007669"/>
    <property type="project" value="InterPro"/>
</dbReference>
<evidence type="ECO:0000256" key="3">
    <source>
        <dbReference type="ARBA" id="ARBA00022801"/>
    </source>
</evidence>
<organism evidence="7 8">
    <name type="scientific">Bagarius yarrelli</name>
    <name type="common">Goonch</name>
    <name type="synonym">Bagrus yarrelli</name>
    <dbReference type="NCBI Taxonomy" id="175774"/>
    <lineage>
        <taxon>Eukaryota</taxon>
        <taxon>Metazoa</taxon>
        <taxon>Chordata</taxon>
        <taxon>Craniata</taxon>
        <taxon>Vertebrata</taxon>
        <taxon>Euteleostomi</taxon>
        <taxon>Actinopterygii</taxon>
        <taxon>Neopterygii</taxon>
        <taxon>Teleostei</taxon>
        <taxon>Ostariophysi</taxon>
        <taxon>Siluriformes</taxon>
        <taxon>Sisoridae</taxon>
        <taxon>Sisorinae</taxon>
        <taxon>Bagarius</taxon>
    </lineage>
</organism>
<dbReference type="Proteomes" id="UP000319801">
    <property type="component" value="Unassembled WGS sequence"/>
</dbReference>
<name>A0A556TID1_BAGYA</name>
<dbReference type="InterPro" id="IPR001254">
    <property type="entry name" value="Trypsin_dom"/>
</dbReference>
<dbReference type="PANTHER" id="PTHR24252">
    <property type="entry name" value="ACROSIN-RELATED"/>
    <property type="match status" value="1"/>
</dbReference>
<dbReference type="SMART" id="SM00020">
    <property type="entry name" value="Tryp_SPc"/>
    <property type="match status" value="1"/>
</dbReference>
<dbReference type="PANTHER" id="PTHR24252:SF7">
    <property type="entry name" value="HYALIN"/>
    <property type="match status" value="1"/>
</dbReference>
<comment type="caution">
    <text evidence="7">The sequence shown here is derived from an EMBL/GenBank/DDBJ whole genome shotgun (WGS) entry which is preliminary data.</text>
</comment>
<keyword evidence="8" id="KW-1185">Reference proteome</keyword>
<evidence type="ECO:0000256" key="1">
    <source>
        <dbReference type="ARBA" id="ARBA00022670"/>
    </source>
</evidence>
<dbReference type="GO" id="GO:0006508">
    <property type="term" value="P:proteolysis"/>
    <property type="evidence" value="ECO:0007669"/>
    <property type="project" value="UniProtKB-KW"/>
</dbReference>
<dbReference type="InterPro" id="IPR001314">
    <property type="entry name" value="Peptidase_S1A"/>
</dbReference>
<evidence type="ECO:0000313" key="7">
    <source>
        <dbReference type="EMBL" id="TSK14509.1"/>
    </source>
</evidence>
<evidence type="ECO:0000313" key="8">
    <source>
        <dbReference type="Proteomes" id="UP000319801"/>
    </source>
</evidence>
<keyword evidence="2" id="KW-0732">Signal</keyword>
<accession>A0A556TID1</accession>
<keyword evidence="5" id="KW-1015">Disulfide bond</keyword>
<dbReference type="EMBL" id="VCAZ01000002">
    <property type="protein sequence ID" value="TSK14509.1"/>
    <property type="molecule type" value="Genomic_DNA"/>
</dbReference>
<sequence length="239" mass="26194">MYIKVCTTFNIADTSQYLIYAGRLQLNGWNPYETSHRINQVVVPYGYTDPRLGQDIALVKLATPVKWSDHIQPVCLPNGDVRFPAGTKCTITGWGDIRDGVSLQGVGTLQQVQVPIIDQSACQEMFQIQATEQVNIRFDMLCAGFQEGGKDSCQGDSGGPLVCQTSSGIWLQVGIVSFGLGCAQPNRPGVYARVSAFFNFIQSNVKGLQLHSAADHYWSGWLVTLTKTVIALTFAQLLK</sequence>
<evidence type="ECO:0000256" key="4">
    <source>
        <dbReference type="ARBA" id="ARBA00022825"/>
    </source>
</evidence>
<dbReference type="InterPro" id="IPR033116">
    <property type="entry name" value="TRYPSIN_SER"/>
</dbReference>
<gene>
    <name evidence="7" type="ORF">Baya_0492</name>
</gene>
<evidence type="ECO:0000256" key="5">
    <source>
        <dbReference type="ARBA" id="ARBA00023157"/>
    </source>
</evidence>
<dbReference type="CDD" id="cd00190">
    <property type="entry name" value="Tryp_SPc"/>
    <property type="match status" value="1"/>
</dbReference>
<dbReference type="InterPro" id="IPR009003">
    <property type="entry name" value="Peptidase_S1_PA"/>
</dbReference>
<dbReference type="Gene3D" id="2.40.10.10">
    <property type="entry name" value="Trypsin-like serine proteases"/>
    <property type="match status" value="2"/>
</dbReference>
<dbReference type="InterPro" id="IPR043504">
    <property type="entry name" value="Peptidase_S1_PA_chymotrypsin"/>
</dbReference>
<dbReference type="FunFam" id="2.40.10.10:FF:000024">
    <property type="entry name" value="Serine protease 53"/>
    <property type="match status" value="1"/>
</dbReference>
<dbReference type="PRINTS" id="PR00722">
    <property type="entry name" value="CHYMOTRYPSIN"/>
</dbReference>
<evidence type="ECO:0000256" key="2">
    <source>
        <dbReference type="ARBA" id="ARBA00022729"/>
    </source>
</evidence>
<evidence type="ECO:0000259" key="6">
    <source>
        <dbReference type="PROSITE" id="PS50240"/>
    </source>
</evidence>
<dbReference type="PROSITE" id="PS00135">
    <property type="entry name" value="TRYPSIN_SER"/>
    <property type="match status" value="1"/>
</dbReference>
<dbReference type="OrthoDB" id="546450at2759"/>
<dbReference type="SUPFAM" id="SSF50494">
    <property type="entry name" value="Trypsin-like serine proteases"/>
    <property type="match status" value="1"/>
</dbReference>
<feature type="domain" description="Peptidase S1" evidence="6">
    <location>
        <begin position="1"/>
        <end position="206"/>
    </location>
</feature>
<dbReference type="AlphaFoldDB" id="A0A556TID1"/>
<reference evidence="7 8" key="1">
    <citation type="journal article" date="2019" name="Genome Biol. Evol.">
        <title>Whole-Genome Sequencing of the Giant Devil Catfish, Bagarius yarrelli.</title>
        <authorList>
            <person name="Jiang W."/>
            <person name="Lv Y."/>
            <person name="Cheng L."/>
            <person name="Yang K."/>
            <person name="Chao B."/>
            <person name="Wang X."/>
            <person name="Li Y."/>
            <person name="Pan X."/>
            <person name="You X."/>
            <person name="Zhang Y."/>
            <person name="Yang J."/>
            <person name="Li J."/>
            <person name="Zhang X."/>
            <person name="Liu S."/>
            <person name="Sun C."/>
            <person name="Yang J."/>
            <person name="Shi Q."/>
        </authorList>
    </citation>
    <scope>NUCLEOTIDE SEQUENCE [LARGE SCALE GENOMIC DNA]</scope>
    <source>
        <strain evidence="7">JWS20170419001</strain>
        <tissue evidence="7">Muscle</tissue>
    </source>
</reference>
<dbReference type="Pfam" id="PF00089">
    <property type="entry name" value="Trypsin"/>
    <property type="match status" value="1"/>
</dbReference>
<keyword evidence="1" id="KW-0645">Protease</keyword>
<dbReference type="PROSITE" id="PS50240">
    <property type="entry name" value="TRYPSIN_DOM"/>
    <property type="match status" value="1"/>
</dbReference>
<keyword evidence="3" id="KW-0378">Hydrolase</keyword>
<proteinExistence type="predicted"/>
<protein>
    <submittedName>
        <fullName evidence="7">Prostasin</fullName>
    </submittedName>
</protein>